<name>E0VD58_PEDHC</name>
<dbReference type="AlphaFoldDB" id="E0VD58"/>
<keyword evidence="3" id="KW-1185">Reference proteome</keyword>
<dbReference type="InterPro" id="IPR023262">
    <property type="entry name" value="AROS"/>
</dbReference>
<accession>E0VD58</accession>
<reference evidence="1" key="1">
    <citation type="submission" date="2007-04" db="EMBL/GenBank/DDBJ databases">
        <title>Annotation of Pediculus humanus corporis strain USDA.</title>
        <authorList>
            <person name="Kirkness E."/>
            <person name="Hannick L."/>
            <person name="Hass B."/>
            <person name="Bruggner R."/>
            <person name="Lawson D."/>
            <person name="Bidwell S."/>
            <person name="Joardar V."/>
            <person name="Caler E."/>
            <person name="Walenz B."/>
            <person name="Inman J."/>
            <person name="Schobel S."/>
            <person name="Galinsky K."/>
            <person name="Amedeo P."/>
            <person name="Strausberg R."/>
        </authorList>
    </citation>
    <scope>NUCLEOTIDE SEQUENCE</scope>
    <source>
        <strain evidence="1">USDA</strain>
    </source>
</reference>
<evidence type="ECO:0000313" key="2">
    <source>
        <dbReference type="EnsemblMetazoa" id="PHUM105910-PA"/>
    </source>
</evidence>
<dbReference type="CTD" id="8238175"/>
<dbReference type="Proteomes" id="UP000009046">
    <property type="component" value="Unassembled WGS sequence"/>
</dbReference>
<reference evidence="1" key="2">
    <citation type="submission" date="2007-04" db="EMBL/GenBank/DDBJ databases">
        <title>The genome of the human body louse.</title>
        <authorList>
            <consortium name="The Human Body Louse Genome Consortium"/>
            <person name="Kirkness E."/>
            <person name="Walenz B."/>
            <person name="Hass B."/>
            <person name="Bruggner R."/>
            <person name="Strausberg R."/>
        </authorList>
    </citation>
    <scope>NUCLEOTIDE SEQUENCE</scope>
    <source>
        <strain evidence="1">USDA</strain>
    </source>
</reference>
<dbReference type="RefSeq" id="XP_002424052.1">
    <property type="nucleotide sequence ID" value="XM_002424007.1"/>
</dbReference>
<evidence type="ECO:0000313" key="3">
    <source>
        <dbReference type="Proteomes" id="UP000009046"/>
    </source>
</evidence>
<evidence type="ECO:0000313" key="1">
    <source>
        <dbReference type="EMBL" id="EEB11314.1"/>
    </source>
</evidence>
<dbReference type="EMBL" id="DS235072">
    <property type="protein sequence ID" value="EEB11314.1"/>
    <property type="molecule type" value="Genomic_DNA"/>
</dbReference>
<dbReference type="GeneID" id="8238175"/>
<dbReference type="Pfam" id="PF15684">
    <property type="entry name" value="AROS"/>
    <property type="match status" value="1"/>
</dbReference>
<proteinExistence type="predicted"/>
<reference evidence="2" key="3">
    <citation type="submission" date="2021-02" db="UniProtKB">
        <authorList>
            <consortium name="EnsemblMetazoa"/>
        </authorList>
    </citation>
    <scope>IDENTIFICATION</scope>
    <source>
        <strain evidence="2">USDA</strain>
    </source>
</reference>
<protein>
    <submittedName>
        <fullName evidence="1 2">Uncharacterized protein</fullName>
    </submittedName>
</protein>
<dbReference type="KEGG" id="phu:Phum_PHUM105910"/>
<dbReference type="EMBL" id="AAZO01001256">
    <property type="status" value="NOT_ANNOTATED_CDS"/>
    <property type="molecule type" value="Genomic_DNA"/>
</dbReference>
<dbReference type="InParanoid" id="E0VD58"/>
<organism>
    <name type="scientific">Pediculus humanus subsp. corporis</name>
    <name type="common">Body louse</name>
    <dbReference type="NCBI Taxonomy" id="121224"/>
    <lineage>
        <taxon>Eukaryota</taxon>
        <taxon>Metazoa</taxon>
        <taxon>Ecdysozoa</taxon>
        <taxon>Arthropoda</taxon>
        <taxon>Hexapoda</taxon>
        <taxon>Insecta</taxon>
        <taxon>Pterygota</taxon>
        <taxon>Neoptera</taxon>
        <taxon>Paraneoptera</taxon>
        <taxon>Psocodea</taxon>
        <taxon>Troctomorpha</taxon>
        <taxon>Phthiraptera</taxon>
        <taxon>Anoplura</taxon>
        <taxon>Pediculidae</taxon>
        <taxon>Pediculus</taxon>
    </lineage>
</organism>
<dbReference type="EnsemblMetazoa" id="PHUM105910-RA">
    <property type="protein sequence ID" value="PHUM105910-PA"/>
    <property type="gene ID" value="PHUM105910"/>
</dbReference>
<dbReference type="VEuPathDB" id="VectorBase:PHUM105910"/>
<sequence>MSKFLLQKSSKLFEDSNPIKKAKKSTLQKLKKKKNWTSVKNISKTLSEENILQNLEKIKQLNNQNSVDETQKVLQNHIVLSKNKRSNVENNKKEKEEESTVFSEKDFEEFEREYLNS</sequence>
<dbReference type="HOGENOM" id="CLU_2087698_0_0_1"/>
<gene>
    <name evidence="2" type="primary">8238175</name>
    <name evidence="1" type="ORF">Phum_PHUM105910</name>
</gene>